<dbReference type="EnsemblPlants" id="ORGLA04G0104300.1">
    <property type="protein sequence ID" value="ORGLA04G0104300.1"/>
    <property type="gene ID" value="ORGLA04G0104300"/>
</dbReference>
<dbReference type="AlphaFoldDB" id="I1PLH4"/>
<reference evidence="1" key="1">
    <citation type="submission" date="2015-06" db="UniProtKB">
        <authorList>
            <consortium name="EnsemblPlants"/>
        </authorList>
    </citation>
    <scope>IDENTIFICATION</scope>
</reference>
<dbReference type="STRING" id="4538.I1PLH4"/>
<name>I1PLH4_ORYGL</name>
<keyword evidence="2" id="KW-1185">Reference proteome</keyword>
<proteinExistence type="predicted"/>
<protein>
    <submittedName>
        <fullName evidence="1">Uncharacterized protein</fullName>
    </submittedName>
</protein>
<accession>I1PLH4</accession>
<reference evidence="1 2" key="2">
    <citation type="submission" date="2018-04" db="EMBL/GenBank/DDBJ databases">
        <title>OglaRS2 (Oryza glaberrima Reference Sequence Version 2).</title>
        <authorList>
            <person name="Zhang J."/>
            <person name="Kudrna D."/>
            <person name="Lee S."/>
            <person name="Talag J."/>
            <person name="Rajasekar S."/>
            <person name="Wing R.A."/>
        </authorList>
    </citation>
    <scope>NUCLEOTIDE SEQUENCE [LARGE SCALE GENOMIC DNA]</scope>
    <source>
        <strain evidence="1 2">cv. IRGC 96717</strain>
    </source>
</reference>
<dbReference type="HOGENOM" id="CLU_2945825_0_0_1"/>
<organism evidence="1 2">
    <name type="scientific">Oryza glaberrima</name>
    <name type="common">African rice</name>
    <dbReference type="NCBI Taxonomy" id="4538"/>
    <lineage>
        <taxon>Eukaryota</taxon>
        <taxon>Viridiplantae</taxon>
        <taxon>Streptophyta</taxon>
        <taxon>Embryophyta</taxon>
        <taxon>Tracheophyta</taxon>
        <taxon>Spermatophyta</taxon>
        <taxon>Magnoliopsida</taxon>
        <taxon>Liliopsida</taxon>
        <taxon>Poales</taxon>
        <taxon>Poaceae</taxon>
        <taxon>BOP clade</taxon>
        <taxon>Oryzoideae</taxon>
        <taxon>Oryzeae</taxon>
        <taxon>Oryzinae</taxon>
        <taxon>Oryza</taxon>
    </lineage>
</organism>
<evidence type="ECO:0000313" key="1">
    <source>
        <dbReference type="EnsemblPlants" id="ORGLA04G0104300.1"/>
    </source>
</evidence>
<sequence length="64" mass="7267">AAEEETVEVDDVEVAHHVHAEEHVVAGPSGEMLKVLDVTDEVDVHEHIVRHEHERERDVVEREG</sequence>
<evidence type="ECO:0000313" key="2">
    <source>
        <dbReference type="Proteomes" id="UP000007306"/>
    </source>
</evidence>
<dbReference type="Gramene" id="ORGLA04G0104300.1">
    <property type="protein sequence ID" value="ORGLA04G0104300.1"/>
    <property type="gene ID" value="ORGLA04G0104300"/>
</dbReference>
<dbReference type="Proteomes" id="UP000007306">
    <property type="component" value="Chromosome 4"/>
</dbReference>